<dbReference type="RefSeq" id="WP_377125761.1">
    <property type="nucleotide sequence ID" value="NZ_JBHUHN010000001.1"/>
</dbReference>
<evidence type="ECO:0000256" key="1">
    <source>
        <dbReference type="SAM" id="SignalP"/>
    </source>
</evidence>
<accession>A0ABW5XM42</accession>
<protein>
    <recommendedName>
        <fullName evidence="4">YD repeat-containing protein</fullName>
    </recommendedName>
</protein>
<proteinExistence type="predicted"/>
<dbReference type="PROSITE" id="PS51257">
    <property type="entry name" value="PROKAR_LIPOPROTEIN"/>
    <property type="match status" value="1"/>
</dbReference>
<evidence type="ECO:0008006" key="4">
    <source>
        <dbReference type="Google" id="ProtNLM"/>
    </source>
</evidence>
<organism evidence="2 3">
    <name type="scientific">Mucilaginibacter antarcticus</name>
    <dbReference type="NCBI Taxonomy" id="1855725"/>
    <lineage>
        <taxon>Bacteria</taxon>
        <taxon>Pseudomonadati</taxon>
        <taxon>Bacteroidota</taxon>
        <taxon>Sphingobacteriia</taxon>
        <taxon>Sphingobacteriales</taxon>
        <taxon>Sphingobacteriaceae</taxon>
        <taxon>Mucilaginibacter</taxon>
    </lineage>
</organism>
<comment type="caution">
    <text evidence="2">The sequence shown here is derived from an EMBL/GenBank/DDBJ whole genome shotgun (WGS) entry which is preliminary data.</text>
</comment>
<feature type="chain" id="PRO_5045694575" description="YD repeat-containing protein" evidence="1">
    <location>
        <begin position="24"/>
        <end position="271"/>
    </location>
</feature>
<keyword evidence="3" id="KW-1185">Reference proteome</keyword>
<dbReference type="Proteomes" id="UP001597601">
    <property type="component" value="Unassembled WGS sequence"/>
</dbReference>
<evidence type="ECO:0000313" key="3">
    <source>
        <dbReference type="Proteomes" id="UP001597601"/>
    </source>
</evidence>
<gene>
    <name evidence="2" type="ORF">ACFSYC_08585</name>
</gene>
<reference evidence="3" key="1">
    <citation type="journal article" date="2019" name="Int. J. Syst. Evol. Microbiol.">
        <title>The Global Catalogue of Microorganisms (GCM) 10K type strain sequencing project: providing services to taxonomists for standard genome sequencing and annotation.</title>
        <authorList>
            <consortium name="The Broad Institute Genomics Platform"/>
            <consortium name="The Broad Institute Genome Sequencing Center for Infectious Disease"/>
            <person name="Wu L."/>
            <person name="Ma J."/>
        </authorList>
    </citation>
    <scope>NUCLEOTIDE SEQUENCE [LARGE SCALE GENOMIC DNA]</scope>
    <source>
        <strain evidence="3">KCTC 52232</strain>
    </source>
</reference>
<name>A0ABW5XM42_9SPHI</name>
<feature type="signal peptide" evidence="1">
    <location>
        <begin position="1"/>
        <end position="23"/>
    </location>
</feature>
<sequence>MNLSFKLPLACLVFMASCSICFAQYSDGKNPAWAPVHGKIDSVIINGFAVTNTGKDQSKQNKYKLGLAYNEDGQLGHQDMYTTSVKQQPTAPDRIQLRIINNYDIDRRLIGMTIYHGDTYGSKSSFVKEVYSYKNDTLIEAKRYGMPGDVLLSVTQIRQDKAGNVIERSTSDTSQKLISRFTTTYNAHGERIEATEHHINITPKDRRWTHTYDKKGNLIKDVYYAGAGAEVTSTVDYKYTKFDKQHNWLVKNIYSEGKLAGVVEREITYRK</sequence>
<evidence type="ECO:0000313" key="2">
    <source>
        <dbReference type="EMBL" id="MFD2864740.1"/>
    </source>
</evidence>
<dbReference type="EMBL" id="JBHUON010000008">
    <property type="protein sequence ID" value="MFD2864740.1"/>
    <property type="molecule type" value="Genomic_DNA"/>
</dbReference>
<keyword evidence="1" id="KW-0732">Signal</keyword>